<proteinExistence type="predicted"/>
<comment type="caution">
    <text evidence="2">The sequence shown here is derived from an EMBL/GenBank/DDBJ whole genome shotgun (WGS) entry which is preliminary data.</text>
</comment>
<dbReference type="Proteomes" id="UP000663848">
    <property type="component" value="Unassembled WGS sequence"/>
</dbReference>
<dbReference type="EMBL" id="CAJOBR010024442">
    <property type="protein sequence ID" value="CAF4961083.1"/>
    <property type="molecule type" value="Genomic_DNA"/>
</dbReference>
<organism evidence="2 3">
    <name type="scientific">Rotaria socialis</name>
    <dbReference type="NCBI Taxonomy" id="392032"/>
    <lineage>
        <taxon>Eukaryota</taxon>
        <taxon>Metazoa</taxon>
        <taxon>Spiralia</taxon>
        <taxon>Gnathifera</taxon>
        <taxon>Rotifera</taxon>
        <taxon>Eurotatoria</taxon>
        <taxon>Bdelloidea</taxon>
        <taxon>Philodinida</taxon>
        <taxon>Philodinidae</taxon>
        <taxon>Rotaria</taxon>
    </lineage>
</organism>
<reference evidence="2" key="1">
    <citation type="submission" date="2021-02" db="EMBL/GenBank/DDBJ databases">
        <authorList>
            <person name="Nowell W R."/>
        </authorList>
    </citation>
    <scope>NUCLEOTIDE SEQUENCE</scope>
</reference>
<evidence type="ECO:0000313" key="2">
    <source>
        <dbReference type="EMBL" id="CAF4961083.1"/>
    </source>
</evidence>
<gene>
    <name evidence="2" type="ORF">QYT958_LOCUS34291</name>
</gene>
<evidence type="ECO:0000313" key="3">
    <source>
        <dbReference type="Proteomes" id="UP000663848"/>
    </source>
</evidence>
<dbReference type="AlphaFoldDB" id="A0A821YXB4"/>
<protein>
    <submittedName>
        <fullName evidence="2">Uncharacterized protein</fullName>
    </submittedName>
</protein>
<accession>A0A821YXB4</accession>
<name>A0A821YXB4_9BILA</name>
<evidence type="ECO:0000256" key="1">
    <source>
        <dbReference type="SAM" id="MobiDB-lite"/>
    </source>
</evidence>
<feature type="non-terminal residue" evidence="2">
    <location>
        <position position="1"/>
    </location>
</feature>
<feature type="region of interest" description="Disordered" evidence="1">
    <location>
        <begin position="156"/>
        <end position="177"/>
    </location>
</feature>
<sequence length="319" mass="36363">ALRRSPTYTSLEQHIFDDQRSRIRVKPRARIHPGQHQIPRAPFLSMNAIKRKASQPIKLQVIDTTMLPGAKRRPPIDAFKRSRSFTNVEHTETQLGMDYIEEDEDNLIWKPFGPKKSVSQISFTLYDNEQSNEEEQPSSTIVVVDESPVTTINQSVSVTGIQQPKLHQPTNDDSSDEDFDVAWERRAKQKARKDASSVPHLLPPPITIFECQVKRTVRFPPSVHDPIEVIELDLDETTADEFSQAIDRNNNNANKRKIDIVSSIINIEEDETTMPATQQTQTDTSQAINQSQITTVSRIFTLNFYTTLEEKSYLGNSSF</sequence>